<dbReference type="NCBIfam" id="TIGR03749">
    <property type="entry name" value="conj_TIGR03749"/>
    <property type="match status" value="1"/>
</dbReference>
<accession>A0A0W0TGX0</accession>
<feature type="signal peptide" evidence="2">
    <location>
        <begin position="1"/>
        <end position="21"/>
    </location>
</feature>
<dbReference type="Proteomes" id="UP000054698">
    <property type="component" value="Unassembled WGS sequence"/>
</dbReference>
<reference evidence="3 5" key="1">
    <citation type="submission" date="2015-11" db="EMBL/GenBank/DDBJ databases">
        <title>Genomic analysis of 38 Legionella species identifies large and diverse effector repertoires.</title>
        <authorList>
            <person name="Burstein D."/>
            <person name="Amaro F."/>
            <person name="Zusman T."/>
            <person name="Lifshitz Z."/>
            <person name="Cohen O."/>
            <person name="Gilbert J.A."/>
            <person name="Pupko T."/>
            <person name="Shuman H.A."/>
            <person name="Segal G."/>
        </authorList>
    </citation>
    <scope>NUCLEOTIDE SEQUENCE [LARGE SCALE GENOMIC DNA]</scope>
    <source>
        <strain evidence="3 5">WO-44C</strain>
    </source>
</reference>
<dbReference type="EMBL" id="LNYB01000085">
    <property type="protein sequence ID" value="KTC94865.1"/>
    <property type="molecule type" value="Genomic_DNA"/>
</dbReference>
<dbReference type="OrthoDB" id="7064293at2"/>
<keyword evidence="5" id="KW-1185">Reference proteome</keyword>
<reference evidence="4 6" key="2">
    <citation type="submission" date="2018-06" db="EMBL/GenBank/DDBJ databases">
        <authorList>
            <consortium name="Pathogen Informatics"/>
            <person name="Doyle S."/>
        </authorList>
    </citation>
    <scope>NUCLEOTIDE SEQUENCE [LARGE SCALE GENOMIC DNA]</scope>
    <source>
        <strain evidence="4 6">NCTC12022</strain>
    </source>
</reference>
<dbReference type="AlphaFoldDB" id="A0A0W0TGX0"/>
<keyword evidence="2" id="KW-0732">Signal</keyword>
<evidence type="ECO:0000256" key="1">
    <source>
        <dbReference type="SAM" id="MobiDB-lite"/>
    </source>
</evidence>
<gene>
    <name evidence="3" type="ORF">Lfee_2529</name>
    <name evidence="4" type="ORF">NCTC12022_02808</name>
</gene>
<feature type="chain" id="PRO_5036002988" evidence="2">
    <location>
        <begin position="22"/>
        <end position="267"/>
    </location>
</feature>
<evidence type="ECO:0000313" key="6">
    <source>
        <dbReference type="Proteomes" id="UP000251942"/>
    </source>
</evidence>
<organism evidence="3 5">
    <name type="scientific">Legionella feeleii</name>
    <dbReference type="NCBI Taxonomy" id="453"/>
    <lineage>
        <taxon>Bacteria</taxon>
        <taxon>Pseudomonadati</taxon>
        <taxon>Pseudomonadota</taxon>
        <taxon>Gammaproteobacteria</taxon>
        <taxon>Legionellales</taxon>
        <taxon>Legionellaceae</taxon>
        <taxon>Legionella</taxon>
    </lineage>
</organism>
<evidence type="ECO:0000313" key="4">
    <source>
        <dbReference type="EMBL" id="SPX62051.1"/>
    </source>
</evidence>
<dbReference type="Proteomes" id="UP000251942">
    <property type="component" value="Unassembled WGS sequence"/>
</dbReference>
<evidence type="ECO:0000256" key="2">
    <source>
        <dbReference type="SAM" id="SignalP"/>
    </source>
</evidence>
<feature type="region of interest" description="Disordered" evidence="1">
    <location>
        <begin position="116"/>
        <end position="138"/>
    </location>
</feature>
<dbReference type="InterPro" id="IPR021844">
    <property type="entry name" value="Integr_conj_element_PFL4704"/>
</dbReference>
<feature type="compositionally biased region" description="Basic and acidic residues" evidence="1">
    <location>
        <begin position="124"/>
        <end position="133"/>
    </location>
</feature>
<evidence type="ECO:0000313" key="5">
    <source>
        <dbReference type="Proteomes" id="UP000054698"/>
    </source>
</evidence>
<dbReference type="STRING" id="453.Lfee_2529"/>
<dbReference type="PATRIC" id="fig|453.4.peg.2773"/>
<sequence>MHVKRWLLTMMLFVGTATANALPTQHVLWDKTPIHITLPLNQERLIRFPLAIRIVDSELDKDVGLMKIQEALYLHAKKPFGNKRLVVQLMPEGEPIVLSLSADKEATDAAPIDVLMAPDEDDSPREGQEDEVQHSSTAANANPVSLTRFAIQSLYAPARLLVTPPGVVRTAMRTHKTITLVYGAAILARPLISWRGGDLYVTAIELKNELKKQVVISPRHLTGNWQTAAFFPTNTLEARGGADTTTVFVVSDRPFGEALSQLQEFVR</sequence>
<proteinExistence type="predicted"/>
<evidence type="ECO:0000313" key="3">
    <source>
        <dbReference type="EMBL" id="KTC94865.1"/>
    </source>
</evidence>
<protein>
    <submittedName>
        <fullName evidence="4">Integrating conjugative element protein, PFL_4704 family</fullName>
    </submittedName>
</protein>
<dbReference type="Pfam" id="PF11920">
    <property type="entry name" value="DUF3438"/>
    <property type="match status" value="1"/>
</dbReference>
<dbReference type="EMBL" id="UASS01000032">
    <property type="protein sequence ID" value="SPX62051.1"/>
    <property type="molecule type" value="Genomic_DNA"/>
</dbReference>
<name>A0A0W0TGX0_9GAMM</name>
<dbReference type="RefSeq" id="WP_058447381.1">
    <property type="nucleotide sequence ID" value="NZ_CAAAHT010000033.1"/>
</dbReference>